<dbReference type="PIRSF" id="PIRSF009467">
    <property type="entry name" value="Ureas_acces_UreF"/>
    <property type="match status" value="1"/>
</dbReference>
<comment type="caution">
    <text evidence="4">The sequence shown here is derived from an EMBL/GenBank/DDBJ whole genome shotgun (WGS) entry which is preliminary data.</text>
</comment>
<dbReference type="Gene3D" id="1.10.4190.10">
    <property type="entry name" value="Urease accessory protein UreF"/>
    <property type="match status" value="1"/>
</dbReference>
<dbReference type="Proteomes" id="UP000547614">
    <property type="component" value="Unassembled WGS sequence"/>
</dbReference>
<dbReference type="PANTHER" id="PTHR33620:SF1">
    <property type="entry name" value="UREASE ACCESSORY PROTEIN F"/>
    <property type="match status" value="1"/>
</dbReference>
<dbReference type="GO" id="GO:0005737">
    <property type="term" value="C:cytoplasm"/>
    <property type="evidence" value="ECO:0007669"/>
    <property type="project" value="UniProtKB-SubCell"/>
</dbReference>
<dbReference type="InterPro" id="IPR002639">
    <property type="entry name" value="UreF"/>
</dbReference>
<sequence>MSMAIITTIMRVSMRTESSGAGQGDDLALLGLLQLVSPALPIGAFAFSQGLESAFELGWVSDEASLGAWLAGVLDDGLTRCELPVLARLHRAWAEADGEAIVEWDTWLAANRETAELAAEDSRLGASLARLLASLALLPDSLSRETPALPAGAGYVTVFAWTAHARGIAVRQALLGFAWSWLENQLAVACKALPLGHTAAQRLVERLRPALVDAVDQALALEDDELGPALPGLALASALHETQYSRLFRS</sequence>
<comment type="subcellular location">
    <subcellularLocation>
        <location evidence="3">Cytoplasm</location>
    </subcellularLocation>
</comment>
<dbReference type="AlphaFoldDB" id="A0A839V115"/>
<dbReference type="PANTHER" id="PTHR33620">
    <property type="entry name" value="UREASE ACCESSORY PROTEIN F"/>
    <property type="match status" value="1"/>
</dbReference>
<evidence type="ECO:0000313" key="5">
    <source>
        <dbReference type="Proteomes" id="UP000547614"/>
    </source>
</evidence>
<keyword evidence="2 3" id="KW-0143">Chaperone</keyword>
<comment type="function">
    <text evidence="3">Required for maturation of urease via the functional incorporation of the urease nickel metallocenter.</text>
</comment>
<evidence type="ECO:0000256" key="3">
    <source>
        <dbReference type="HAMAP-Rule" id="MF_01385"/>
    </source>
</evidence>
<dbReference type="EMBL" id="JACHXP010000001">
    <property type="protein sequence ID" value="MBB3188881.1"/>
    <property type="molecule type" value="Genomic_DNA"/>
</dbReference>
<evidence type="ECO:0000256" key="1">
    <source>
        <dbReference type="ARBA" id="ARBA00022988"/>
    </source>
</evidence>
<dbReference type="InterPro" id="IPR038277">
    <property type="entry name" value="UreF_sf"/>
</dbReference>
<evidence type="ECO:0000256" key="2">
    <source>
        <dbReference type="ARBA" id="ARBA00023186"/>
    </source>
</evidence>
<keyword evidence="5" id="KW-1185">Reference proteome</keyword>
<protein>
    <recommendedName>
        <fullName evidence="3">Urease accessory protein UreF</fullName>
    </recommendedName>
</protein>
<dbReference type="GO" id="GO:0016151">
    <property type="term" value="F:nickel cation binding"/>
    <property type="evidence" value="ECO:0007669"/>
    <property type="project" value="UniProtKB-UniRule"/>
</dbReference>
<keyword evidence="1 3" id="KW-0996">Nickel insertion</keyword>
<comment type="subunit">
    <text evidence="3">UreD, UreF and UreG form a complex that acts as a GTP-hydrolysis-dependent molecular chaperone, activating the urease apoprotein by helping to assemble the nickel containing metallocenter of UreC. The UreE protein probably delivers the nickel.</text>
</comment>
<proteinExistence type="inferred from homology"/>
<evidence type="ECO:0000313" key="4">
    <source>
        <dbReference type="EMBL" id="MBB3188881.1"/>
    </source>
</evidence>
<gene>
    <name evidence="3" type="primary">ureF</name>
    <name evidence="4" type="ORF">FHR94_000099</name>
</gene>
<keyword evidence="3" id="KW-0963">Cytoplasm</keyword>
<organism evidence="4 5">
    <name type="scientific">Halomonas cerina</name>
    <dbReference type="NCBI Taxonomy" id="447424"/>
    <lineage>
        <taxon>Bacteria</taxon>
        <taxon>Pseudomonadati</taxon>
        <taxon>Pseudomonadota</taxon>
        <taxon>Gammaproteobacteria</taxon>
        <taxon>Oceanospirillales</taxon>
        <taxon>Halomonadaceae</taxon>
        <taxon>Halomonas</taxon>
    </lineage>
</organism>
<dbReference type="Pfam" id="PF01730">
    <property type="entry name" value="UreF"/>
    <property type="match status" value="1"/>
</dbReference>
<name>A0A839V115_9GAMM</name>
<comment type="similarity">
    <text evidence="3">Belongs to the UreF family.</text>
</comment>
<reference evidence="4 5" key="1">
    <citation type="submission" date="2020-08" db="EMBL/GenBank/DDBJ databases">
        <title>Genomic Encyclopedia of Type Strains, Phase III (KMG-III): the genomes of soil and plant-associated and newly described type strains.</title>
        <authorList>
            <person name="Whitman W."/>
        </authorList>
    </citation>
    <scope>NUCLEOTIDE SEQUENCE [LARGE SCALE GENOMIC DNA]</scope>
    <source>
        <strain evidence="4 5">CECT 7282</strain>
    </source>
</reference>
<dbReference type="HAMAP" id="MF_01385">
    <property type="entry name" value="UreF"/>
    <property type="match status" value="1"/>
</dbReference>
<accession>A0A839V115</accession>